<proteinExistence type="predicted"/>
<keyword evidence="4" id="KW-1185">Reference proteome</keyword>
<evidence type="ECO:0000256" key="2">
    <source>
        <dbReference type="SAM" id="Phobius"/>
    </source>
</evidence>
<organism evidence="3 4">
    <name type="scientific">Micromonospora krabiensis</name>
    <dbReference type="NCBI Taxonomy" id="307121"/>
    <lineage>
        <taxon>Bacteria</taxon>
        <taxon>Bacillati</taxon>
        <taxon>Actinomycetota</taxon>
        <taxon>Actinomycetes</taxon>
        <taxon>Micromonosporales</taxon>
        <taxon>Micromonosporaceae</taxon>
        <taxon>Micromonospora</taxon>
    </lineage>
</organism>
<evidence type="ECO:0000313" key="4">
    <source>
        <dbReference type="Proteomes" id="UP000199393"/>
    </source>
</evidence>
<feature type="compositionally biased region" description="Basic and acidic residues" evidence="1">
    <location>
        <begin position="297"/>
        <end position="317"/>
    </location>
</feature>
<sequence>MSYQDWGRGEGIPRERSSSWADSADPASVDSYGAGRGRPGRRALESSREDPVDAYLPRWAVESGVRRADGAGRHAAPEDDDEPVRPRSDGGGGWRATETTSSWQRVRETSWRELPAIGAAPESDHTSEWTFDRPQGAGYVGSRRAERAEEEPVSGSFDQRRPRRSPAGRPQVTWSGGEEEAAPSPQPDPSRVGRRRRRAADAEDSWTRPAADSWERAAGRAEDPEPEPRAAADPWDRAARLADEVEARPAVDPWDASGVHAWPPGAGVQQWESPTRWEQPDVAARWSEPDSTGQWDRYTDAGGWDRTEPPRSARADETEGWSWARQDEGFWSGTRLAGDDPRWMDPQTSAPRSPVVTYTAPRPRSAPGAYGPNRRRSEPIGAPRGTGAAAARRRIDTVTPGGWGRRLEDDLLDPDPGGPIRPMLYTVACYLVPAVLIFVWLLTLDAGAPAGCVTDISGGGCDSPRARALDSLVAAAPRFGLALVSSLVVAALLRRVGTTWRATTIALASAVVGGGLSTVIISVVTGQPIG</sequence>
<dbReference type="Proteomes" id="UP000199393">
    <property type="component" value="Chromosome I"/>
</dbReference>
<dbReference type="PATRIC" id="fig|307121.4.peg.4584"/>
<feature type="compositionally biased region" description="Basic and acidic residues" evidence="1">
    <location>
        <begin position="64"/>
        <end position="88"/>
    </location>
</feature>
<dbReference type="OrthoDB" id="3313648at2"/>
<dbReference type="RefSeq" id="WP_091593858.1">
    <property type="nucleotide sequence ID" value="NZ_JBHRWG010000004.1"/>
</dbReference>
<evidence type="ECO:0000313" key="3">
    <source>
        <dbReference type="EMBL" id="SBV28925.1"/>
    </source>
</evidence>
<feature type="compositionally biased region" description="Basic and acidic residues" evidence="1">
    <location>
        <begin position="213"/>
        <end position="249"/>
    </location>
</feature>
<feature type="transmembrane region" description="Helical" evidence="2">
    <location>
        <begin position="505"/>
        <end position="524"/>
    </location>
</feature>
<dbReference type="AlphaFoldDB" id="A0A1C3N8L0"/>
<keyword evidence="2" id="KW-1133">Transmembrane helix</keyword>
<keyword evidence="2" id="KW-0812">Transmembrane</keyword>
<keyword evidence="2" id="KW-0472">Membrane</keyword>
<name>A0A1C3N8L0_9ACTN</name>
<feature type="region of interest" description="Disordered" evidence="1">
    <location>
        <begin position="335"/>
        <end position="392"/>
    </location>
</feature>
<accession>A0A1C3N8L0</accession>
<feature type="compositionally biased region" description="Low complexity" evidence="1">
    <location>
        <begin position="381"/>
        <end position="390"/>
    </location>
</feature>
<feature type="compositionally biased region" description="Basic and acidic residues" evidence="1">
    <location>
        <begin position="7"/>
        <end position="17"/>
    </location>
</feature>
<feature type="compositionally biased region" description="Basic and acidic residues" evidence="1">
    <location>
        <begin position="122"/>
        <end position="131"/>
    </location>
</feature>
<feature type="region of interest" description="Disordered" evidence="1">
    <location>
        <begin position="1"/>
        <end position="320"/>
    </location>
</feature>
<evidence type="ECO:0000256" key="1">
    <source>
        <dbReference type="SAM" id="MobiDB-lite"/>
    </source>
</evidence>
<dbReference type="EMBL" id="LT598496">
    <property type="protein sequence ID" value="SBV28925.1"/>
    <property type="molecule type" value="Genomic_DNA"/>
</dbReference>
<gene>
    <name evidence="3" type="ORF">GA0070620_4484</name>
</gene>
<protein>
    <submittedName>
        <fullName evidence="3">Uncharacterized protein</fullName>
    </submittedName>
</protein>
<feature type="transmembrane region" description="Helical" evidence="2">
    <location>
        <begin position="423"/>
        <end position="442"/>
    </location>
</feature>
<reference evidence="4" key="1">
    <citation type="submission" date="2016-06" db="EMBL/GenBank/DDBJ databases">
        <authorList>
            <person name="Varghese N."/>
        </authorList>
    </citation>
    <scope>NUCLEOTIDE SEQUENCE [LARGE SCALE GENOMIC DNA]</scope>
    <source>
        <strain evidence="4">DSM 45344</strain>
    </source>
</reference>
<feature type="compositionally biased region" description="Low complexity" evidence="1">
    <location>
        <begin position="18"/>
        <end position="33"/>
    </location>
</feature>
<feature type="compositionally biased region" description="Basic and acidic residues" evidence="1">
    <location>
        <begin position="42"/>
        <end position="51"/>
    </location>
</feature>